<dbReference type="GeneID" id="25742861"/>
<dbReference type="CDD" id="cd00190">
    <property type="entry name" value="Tryp_SPc"/>
    <property type="match status" value="1"/>
</dbReference>
<dbReference type="Gene3D" id="2.40.10.10">
    <property type="entry name" value="Trypsin-like serine proteases"/>
    <property type="match status" value="1"/>
</dbReference>
<dbReference type="KEGG" id="mng:MNEG_9986"/>
<evidence type="ECO:0000313" key="4">
    <source>
        <dbReference type="EMBL" id="KIY97976.1"/>
    </source>
</evidence>
<organism evidence="4 5">
    <name type="scientific">Monoraphidium neglectum</name>
    <dbReference type="NCBI Taxonomy" id="145388"/>
    <lineage>
        <taxon>Eukaryota</taxon>
        <taxon>Viridiplantae</taxon>
        <taxon>Chlorophyta</taxon>
        <taxon>core chlorophytes</taxon>
        <taxon>Chlorophyceae</taxon>
        <taxon>CS clade</taxon>
        <taxon>Sphaeropleales</taxon>
        <taxon>Selenastraceae</taxon>
        <taxon>Monoraphidium</taxon>
    </lineage>
</organism>
<dbReference type="PANTHER" id="PTHR24276">
    <property type="entry name" value="POLYSERASE-RELATED"/>
    <property type="match status" value="1"/>
</dbReference>
<dbReference type="PRINTS" id="PR00722">
    <property type="entry name" value="CHYMOTRYPSIN"/>
</dbReference>
<dbReference type="PROSITE" id="PS50240">
    <property type="entry name" value="TRYPSIN_DOM"/>
    <property type="match status" value="1"/>
</dbReference>
<dbReference type="SUPFAM" id="SSF50494">
    <property type="entry name" value="Trypsin-like serine proteases"/>
    <property type="match status" value="1"/>
</dbReference>
<dbReference type="PANTHER" id="PTHR24276:SF98">
    <property type="entry name" value="FI18310P1-RELATED"/>
    <property type="match status" value="1"/>
</dbReference>
<dbReference type="AlphaFoldDB" id="A0A0D2MAM3"/>
<dbReference type="Pfam" id="PF00089">
    <property type="entry name" value="Trypsin"/>
    <property type="match status" value="1"/>
</dbReference>
<dbReference type="Proteomes" id="UP000054498">
    <property type="component" value="Unassembled WGS sequence"/>
</dbReference>
<evidence type="ECO:0000256" key="2">
    <source>
        <dbReference type="ARBA" id="ARBA00023157"/>
    </source>
</evidence>
<feature type="domain" description="Peptidase S1" evidence="3">
    <location>
        <begin position="1"/>
        <end position="185"/>
    </location>
</feature>
<dbReference type="GO" id="GO:0006508">
    <property type="term" value="P:proteolysis"/>
    <property type="evidence" value="ECO:0007669"/>
    <property type="project" value="InterPro"/>
</dbReference>
<reference evidence="4 5" key="1">
    <citation type="journal article" date="2013" name="BMC Genomics">
        <title>Reconstruction of the lipid metabolism for the microalga Monoraphidium neglectum from its genome sequence reveals characteristics suitable for biofuel production.</title>
        <authorList>
            <person name="Bogen C."/>
            <person name="Al-Dilaimi A."/>
            <person name="Albersmeier A."/>
            <person name="Wichmann J."/>
            <person name="Grundmann M."/>
            <person name="Rupp O."/>
            <person name="Lauersen K.J."/>
            <person name="Blifernez-Klassen O."/>
            <person name="Kalinowski J."/>
            <person name="Goesmann A."/>
            <person name="Mussgnug J.H."/>
            <person name="Kruse O."/>
        </authorList>
    </citation>
    <scope>NUCLEOTIDE SEQUENCE [LARGE SCALE GENOMIC DNA]</scope>
    <source>
        <strain evidence="4 5">SAG 48.87</strain>
    </source>
</reference>
<proteinExistence type="inferred from homology"/>
<dbReference type="SMART" id="SM00020">
    <property type="entry name" value="Tryp_SPc"/>
    <property type="match status" value="1"/>
</dbReference>
<dbReference type="EMBL" id="KK102356">
    <property type="protein sequence ID" value="KIY97976.1"/>
    <property type="molecule type" value="Genomic_DNA"/>
</dbReference>
<comment type="similarity">
    <text evidence="1">Belongs to the peptidase S1 family.</text>
</comment>
<keyword evidence="2" id="KW-1015">Disulfide bond</keyword>
<sequence>MVHPGYLGYSNSKEHRNDLALIFLQKCVALGPDVGTIALATQQEYEAAFNSTLVVSGWGTTSSGASAGGQNGRKASQLQYGLLQRVDPASCRASVGADPAANICAGSVPAVDGGVVPFQDSCQGDSGGPAVFNIGAPLDPIGSGAARDDRLVGIVSYGYGCGQPGMPGVYTNVPTYRDWIVAQMDATRKPCAASAPATFVAASATQNWAGRPSRSFTLKMTSSDVTPASLVDRCQAACAKRAAARASQRPAAGCAAFSVSVALGRLASDASAPRWCHLWAPAVPTALCAPGDTTRLCARASLGSYRLRYGDAA</sequence>
<evidence type="ECO:0000313" key="5">
    <source>
        <dbReference type="Proteomes" id="UP000054498"/>
    </source>
</evidence>
<dbReference type="RefSeq" id="XP_013896996.1">
    <property type="nucleotide sequence ID" value="XM_014041542.1"/>
</dbReference>
<evidence type="ECO:0000256" key="1">
    <source>
        <dbReference type="ARBA" id="ARBA00007664"/>
    </source>
</evidence>
<dbReference type="InterPro" id="IPR001254">
    <property type="entry name" value="Trypsin_dom"/>
</dbReference>
<dbReference type="InterPro" id="IPR001314">
    <property type="entry name" value="Peptidase_S1A"/>
</dbReference>
<dbReference type="InterPro" id="IPR050430">
    <property type="entry name" value="Peptidase_S1"/>
</dbReference>
<gene>
    <name evidence="4" type="ORF">MNEG_9986</name>
</gene>
<dbReference type="GO" id="GO:0004252">
    <property type="term" value="F:serine-type endopeptidase activity"/>
    <property type="evidence" value="ECO:0007669"/>
    <property type="project" value="InterPro"/>
</dbReference>
<keyword evidence="5" id="KW-1185">Reference proteome</keyword>
<evidence type="ECO:0000259" key="3">
    <source>
        <dbReference type="PROSITE" id="PS50240"/>
    </source>
</evidence>
<dbReference type="InterPro" id="IPR043504">
    <property type="entry name" value="Peptidase_S1_PA_chymotrypsin"/>
</dbReference>
<dbReference type="OrthoDB" id="545839at2759"/>
<dbReference type="InterPro" id="IPR009003">
    <property type="entry name" value="Peptidase_S1_PA"/>
</dbReference>
<accession>A0A0D2MAM3</accession>
<name>A0A0D2MAM3_9CHLO</name>
<protein>
    <recommendedName>
        <fullName evidence="3">Peptidase S1 domain-containing protein</fullName>
    </recommendedName>
</protein>